<name>A0A285TA19_9BACL</name>
<keyword evidence="2" id="KW-1185">Reference proteome</keyword>
<sequence length="248" mass="29472">MRKLTEFQSKVYELVKRMKQIYDLKSDDKIISDRIQRGSKSPISDAYEEEFAKFLSTVLDNRYSFIIDFHLSKYCKEEGKYKQFFKPDILVLEKVDEEKSRVCAIFECKCDISYAEDNWVENMHSRMKFFNEFNVKFKRYLAKQNQETGKLELVRDENSIPERTSHILLESVENLKTLGIVLCKANDHNRWGKVTDTSEYPNVKVMYLSNQHLNNPSVNIDDILELNKGFWDTQLKDYLVKEMKLLLK</sequence>
<accession>A0A285TA19</accession>
<evidence type="ECO:0000313" key="2">
    <source>
        <dbReference type="Proteomes" id="UP000219636"/>
    </source>
</evidence>
<gene>
    <name evidence="1" type="ORF">SAMN05880501_10920</name>
</gene>
<evidence type="ECO:0008006" key="3">
    <source>
        <dbReference type="Google" id="ProtNLM"/>
    </source>
</evidence>
<dbReference type="Proteomes" id="UP000219636">
    <property type="component" value="Unassembled WGS sequence"/>
</dbReference>
<dbReference type="RefSeq" id="WP_097074103.1">
    <property type="nucleotide sequence ID" value="NZ_OBMQ01000009.1"/>
</dbReference>
<reference evidence="2" key="1">
    <citation type="submission" date="2017-08" db="EMBL/GenBank/DDBJ databases">
        <authorList>
            <person name="Varghese N."/>
            <person name="Submissions S."/>
        </authorList>
    </citation>
    <scope>NUCLEOTIDE SEQUENCE [LARGE SCALE GENOMIC DNA]</scope>
    <source>
        <strain evidence="2">JC22</strain>
    </source>
</reference>
<evidence type="ECO:0000313" key="1">
    <source>
        <dbReference type="EMBL" id="SOC16553.1"/>
    </source>
</evidence>
<dbReference type="AlphaFoldDB" id="A0A285TA19"/>
<proteinExistence type="predicted"/>
<dbReference type="EMBL" id="OBMQ01000009">
    <property type="protein sequence ID" value="SOC16553.1"/>
    <property type="molecule type" value="Genomic_DNA"/>
</dbReference>
<organism evidence="1 2">
    <name type="scientific">Ureibacillus xyleni</name>
    <dbReference type="NCBI Taxonomy" id="614648"/>
    <lineage>
        <taxon>Bacteria</taxon>
        <taxon>Bacillati</taxon>
        <taxon>Bacillota</taxon>
        <taxon>Bacilli</taxon>
        <taxon>Bacillales</taxon>
        <taxon>Caryophanaceae</taxon>
        <taxon>Ureibacillus</taxon>
    </lineage>
</organism>
<protein>
    <recommendedName>
        <fullName evidence="3">Restriction endonuclease</fullName>
    </recommendedName>
</protein>